<organism evidence="2 3">
    <name type="scientific">Halobacillus karajensis</name>
    <dbReference type="NCBI Taxonomy" id="195088"/>
    <lineage>
        <taxon>Bacteria</taxon>
        <taxon>Bacillati</taxon>
        <taxon>Bacillota</taxon>
        <taxon>Bacilli</taxon>
        <taxon>Bacillales</taxon>
        <taxon>Bacillaceae</taxon>
        <taxon>Halobacillus</taxon>
    </lineage>
</organism>
<proteinExistence type="predicted"/>
<evidence type="ECO:0000313" key="3">
    <source>
        <dbReference type="Proteomes" id="UP000028868"/>
    </source>
</evidence>
<comment type="caution">
    <text evidence="2">The sequence shown here is derived from an EMBL/GenBank/DDBJ whole genome shotgun (WGS) entry which is preliminary data.</text>
</comment>
<keyword evidence="3" id="KW-1185">Reference proteome</keyword>
<keyword evidence="1" id="KW-1133">Transmembrane helix</keyword>
<reference evidence="2 3" key="2">
    <citation type="submission" date="2014-05" db="EMBL/GenBank/DDBJ databases">
        <title>Draft genome sequence of Halobacillus karajensis HK-03.</title>
        <authorList>
            <person name="Khelaifia S."/>
            <person name="Croce O."/>
            <person name="Lagier J.C."/>
            <person name="Raoult D."/>
        </authorList>
    </citation>
    <scope>NUCLEOTIDE SEQUENCE [LARGE SCALE GENOMIC DNA]</scope>
    <source>
        <strain evidence="2 3">HD-03</strain>
    </source>
</reference>
<sequence length="50" mass="5859">MGKQSKSTWWYEAKYDELKSERDGWKKHCLFFIATNIISLAALLAVIFYG</sequence>
<keyword evidence="1" id="KW-0472">Membrane</keyword>
<protein>
    <submittedName>
        <fullName evidence="2">Uncharacterized protein</fullName>
    </submittedName>
</protein>
<dbReference type="EMBL" id="CCDI010000001">
    <property type="protein sequence ID" value="CDQ22594.1"/>
    <property type="molecule type" value="Genomic_DNA"/>
</dbReference>
<name>A0A059NUY2_9BACI</name>
<feature type="transmembrane region" description="Helical" evidence="1">
    <location>
        <begin position="29"/>
        <end position="49"/>
    </location>
</feature>
<evidence type="ECO:0000256" key="1">
    <source>
        <dbReference type="SAM" id="Phobius"/>
    </source>
</evidence>
<dbReference type="RefSeq" id="WP_156036658.1">
    <property type="nucleotide sequence ID" value="NZ_CCDI010000001.1"/>
</dbReference>
<reference evidence="3" key="1">
    <citation type="submission" date="2014-03" db="EMBL/GenBank/DDBJ databases">
        <authorList>
            <person name="Urmite Genomes U."/>
        </authorList>
    </citation>
    <scope>NUCLEOTIDE SEQUENCE [LARGE SCALE GENOMIC DNA]</scope>
    <source>
        <strain evidence="3">HD-03</strain>
    </source>
</reference>
<dbReference type="AlphaFoldDB" id="A0A059NUY2"/>
<gene>
    <name evidence="2" type="ORF">BN983_00807</name>
</gene>
<dbReference type="Proteomes" id="UP000028868">
    <property type="component" value="Unassembled WGS sequence"/>
</dbReference>
<evidence type="ECO:0000313" key="2">
    <source>
        <dbReference type="EMBL" id="CDQ22594.1"/>
    </source>
</evidence>
<keyword evidence="1" id="KW-0812">Transmembrane</keyword>
<accession>A0A059NUY2</accession>